<comment type="caution">
    <text evidence="1">The sequence shown here is derived from an EMBL/GenBank/DDBJ whole genome shotgun (WGS) entry which is preliminary data.</text>
</comment>
<protein>
    <submittedName>
        <fullName evidence="1">Uncharacterized protein</fullName>
    </submittedName>
</protein>
<dbReference type="EMBL" id="CM039428">
    <property type="protein sequence ID" value="KAI4350961.1"/>
    <property type="molecule type" value="Genomic_DNA"/>
</dbReference>
<proteinExistence type="predicted"/>
<accession>A0ACB9PR27</accession>
<evidence type="ECO:0000313" key="2">
    <source>
        <dbReference type="Proteomes" id="UP000828941"/>
    </source>
</evidence>
<evidence type="ECO:0000313" key="1">
    <source>
        <dbReference type="EMBL" id="KAI4350961.1"/>
    </source>
</evidence>
<gene>
    <name evidence="1" type="ORF">L6164_005363</name>
</gene>
<name>A0ACB9PR27_BAUVA</name>
<reference evidence="1 2" key="1">
    <citation type="journal article" date="2022" name="DNA Res.">
        <title>Chromosomal-level genome assembly of the orchid tree Bauhinia variegata (Leguminosae; Cercidoideae) supports the allotetraploid origin hypothesis of Bauhinia.</title>
        <authorList>
            <person name="Zhong Y."/>
            <person name="Chen Y."/>
            <person name="Zheng D."/>
            <person name="Pang J."/>
            <person name="Liu Y."/>
            <person name="Luo S."/>
            <person name="Meng S."/>
            <person name="Qian L."/>
            <person name="Wei D."/>
            <person name="Dai S."/>
            <person name="Zhou R."/>
        </authorList>
    </citation>
    <scope>NUCLEOTIDE SEQUENCE [LARGE SCALE GENOMIC DNA]</scope>
    <source>
        <strain evidence="1">BV-YZ2020</strain>
    </source>
</reference>
<organism evidence="1 2">
    <name type="scientific">Bauhinia variegata</name>
    <name type="common">Purple orchid tree</name>
    <name type="synonym">Phanera variegata</name>
    <dbReference type="NCBI Taxonomy" id="167791"/>
    <lineage>
        <taxon>Eukaryota</taxon>
        <taxon>Viridiplantae</taxon>
        <taxon>Streptophyta</taxon>
        <taxon>Embryophyta</taxon>
        <taxon>Tracheophyta</taxon>
        <taxon>Spermatophyta</taxon>
        <taxon>Magnoliopsida</taxon>
        <taxon>eudicotyledons</taxon>
        <taxon>Gunneridae</taxon>
        <taxon>Pentapetalae</taxon>
        <taxon>rosids</taxon>
        <taxon>fabids</taxon>
        <taxon>Fabales</taxon>
        <taxon>Fabaceae</taxon>
        <taxon>Cercidoideae</taxon>
        <taxon>Cercideae</taxon>
        <taxon>Bauhiniinae</taxon>
        <taxon>Bauhinia</taxon>
    </lineage>
</organism>
<sequence>MPVATEASTVAEHIKWRRPRNQFSQAIAEADPNPQIPSIIQSTRCKSTISSLLLSTFSNNSTNETIQGNINGGGHNNKKKNNFSAASFRGLGCTAGASQQVSVPAVIRTSADWQGKKARKKKHKRSNAKNNNSSKTVQGVLDGSNSGSANFLDFQDVWCGPGIGISADAAASVDCVVARRNASARGKIDVEKISHRERERPTYLGRRTVNPEPISFLDSDPDIFEMRPASDPFGTARLFRHVQPPSSDSFPEIVMLQGSVLMGGRLDSYDRFRDWRLDVDNMTYEQLLELGERIGHVNTGLKEDEIGSNIRKSKPPILTNTSTPQANQFDKKCSICQEEYEADDELGKLNCGHGYHVQCIRQWLAQKNFCPVCKAEVVVRQQVPQS</sequence>
<dbReference type="Proteomes" id="UP000828941">
    <property type="component" value="Chromosome 3"/>
</dbReference>
<keyword evidence="2" id="KW-1185">Reference proteome</keyword>